<dbReference type="AlphaFoldDB" id="A0A199XRD4"/>
<protein>
    <submittedName>
        <fullName evidence="2">Uncharacterized protein</fullName>
    </submittedName>
</protein>
<name>A0A199XRD4_9FLAO</name>
<dbReference type="Proteomes" id="UP000093807">
    <property type="component" value="Unassembled WGS sequence"/>
</dbReference>
<keyword evidence="3" id="KW-1185">Reference proteome</keyword>
<reference evidence="2 3" key="1">
    <citation type="submission" date="2016-06" db="EMBL/GenBank/DDBJ databases">
        <title>Draft genome sequence of Flavobacterium succinicans strain DD5b.</title>
        <authorList>
            <person name="Poehlein A."/>
            <person name="Daniel R."/>
            <person name="Simeonova D.D."/>
        </authorList>
    </citation>
    <scope>NUCLEOTIDE SEQUENCE [LARGE SCALE GENOMIC DNA]</scope>
    <source>
        <strain evidence="2 3">DD5b</strain>
    </source>
</reference>
<evidence type="ECO:0000313" key="2">
    <source>
        <dbReference type="EMBL" id="OAZ04323.1"/>
    </source>
</evidence>
<dbReference type="PATRIC" id="fig|29536.5.peg.1388"/>
<feature type="transmembrane region" description="Helical" evidence="1">
    <location>
        <begin position="37"/>
        <end position="55"/>
    </location>
</feature>
<feature type="transmembrane region" description="Helical" evidence="1">
    <location>
        <begin position="165"/>
        <end position="187"/>
    </location>
</feature>
<dbReference type="EMBL" id="JMTM01000035">
    <property type="protein sequence ID" value="OAZ04323.1"/>
    <property type="molecule type" value="Genomic_DNA"/>
</dbReference>
<proteinExistence type="predicted"/>
<feature type="transmembrane region" description="Helical" evidence="1">
    <location>
        <begin position="125"/>
        <end position="145"/>
    </location>
</feature>
<sequence length="210" mass="25492">MKELDLLKKDWQKNEASFEQVTEKDIYQMIHKRSSSIVMWILILSVLELTFWTLLNTSIDIDDYFKKMRHEEFTLYYNIYDYFNYVVWFVFIYLFYKNYKNISTTASTKKLMLDIIKTRKTVNYYIYYNLSQIVLAFFVAFYIAFKFNPETIALTEKIGSNMSAMIFTFLILMLFVGLILGVIWLFYRIIYGRLLKRLLDNYKELKKIDL</sequence>
<gene>
    <name evidence="2" type="ORF">FLB_13180</name>
</gene>
<accession>A0A199XRD4</accession>
<keyword evidence="1" id="KW-1133">Transmembrane helix</keyword>
<organism evidence="2 3">
    <name type="scientific">Flavobacterium succinicans</name>
    <dbReference type="NCBI Taxonomy" id="29536"/>
    <lineage>
        <taxon>Bacteria</taxon>
        <taxon>Pseudomonadati</taxon>
        <taxon>Bacteroidota</taxon>
        <taxon>Flavobacteriia</taxon>
        <taxon>Flavobacteriales</taxon>
        <taxon>Flavobacteriaceae</taxon>
        <taxon>Flavobacterium</taxon>
    </lineage>
</organism>
<feature type="transmembrane region" description="Helical" evidence="1">
    <location>
        <begin position="75"/>
        <end position="96"/>
    </location>
</feature>
<dbReference type="RefSeq" id="WP_064715132.1">
    <property type="nucleotide sequence ID" value="NZ_JMTM01000035.1"/>
</dbReference>
<comment type="caution">
    <text evidence="2">The sequence shown here is derived from an EMBL/GenBank/DDBJ whole genome shotgun (WGS) entry which is preliminary data.</text>
</comment>
<evidence type="ECO:0000256" key="1">
    <source>
        <dbReference type="SAM" id="Phobius"/>
    </source>
</evidence>
<keyword evidence="1" id="KW-0812">Transmembrane</keyword>
<keyword evidence="1" id="KW-0472">Membrane</keyword>
<evidence type="ECO:0000313" key="3">
    <source>
        <dbReference type="Proteomes" id="UP000093807"/>
    </source>
</evidence>
<dbReference type="OrthoDB" id="709028at2"/>